<evidence type="ECO:0000313" key="2">
    <source>
        <dbReference type="EMBL" id="KAF7848995.1"/>
    </source>
</evidence>
<keyword evidence="3" id="KW-1185">Reference proteome</keyword>
<accession>A0A8T0CST5</accession>
<dbReference type="EMBL" id="MU089905">
    <property type="protein sequence ID" value="KAF7848995.1"/>
    <property type="molecule type" value="Genomic_DNA"/>
</dbReference>
<evidence type="ECO:0000256" key="1">
    <source>
        <dbReference type="SAM" id="SignalP"/>
    </source>
</evidence>
<dbReference type="AlphaFoldDB" id="A0A8T0CST5"/>
<evidence type="ECO:0000313" key="3">
    <source>
        <dbReference type="Proteomes" id="UP000806378"/>
    </source>
</evidence>
<organism evidence="2 3">
    <name type="scientific">Corymbia citriodora subsp. variegata</name>
    <dbReference type="NCBI Taxonomy" id="360336"/>
    <lineage>
        <taxon>Eukaryota</taxon>
        <taxon>Viridiplantae</taxon>
        <taxon>Streptophyta</taxon>
        <taxon>Embryophyta</taxon>
        <taxon>Tracheophyta</taxon>
        <taxon>Spermatophyta</taxon>
        <taxon>Magnoliopsida</taxon>
        <taxon>eudicotyledons</taxon>
        <taxon>Gunneridae</taxon>
        <taxon>Pentapetalae</taxon>
        <taxon>rosids</taxon>
        <taxon>malvids</taxon>
        <taxon>Myrtales</taxon>
        <taxon>Myrtaceae</taxon>
        <taxon>Myrtoideae</taxon>
        <taxon>Eucalypteae</taxon>
        <taxon>Corymbia</taxon>
    </lineage>
</organism>
<protein>
    <recommendedName>
        <fullName evidence="4">Secreted protein</fullName>
    </recommendedName>
</protein>
<comment type="caution">
    <text evidence="2">The sequence shown here is derived from an EMBL/GenBank/DDBJ whole genome shotgun (WGS) entry which is preliminary data.</text>
</comment>
<proteinExistence type="predicted"/>
<dbReference type="Proteomes" id="UP000806378">
    <property type="component" value="Unassembled WGS sequence"/>
</dbReference>
<evidence type="ECO:0008006" key="4">
    <source>
        <dbReference type="Google" id="ProtNLM"/>
    </source>
</evidence>
<feature type="chain" id="PRO_5035748378" description="Secreted protein" evidence="1">
    <location>
        <begin position="25"/>
        <end position="71"/>
    </location>
</feature>
<sequence>MNIMILACKLYFFLCINKHLVVLAAETKNNLLGNGFPVRSRFFSMGQCHIYPTVPMISNSFMRTIIFFKWS</sequence>
<name>A0A8T0CST5_CORYI</name>
<feature type="signal peptide" evidence="1">
    <location>
        <begin position="1"/>
        <end position="24"/>
    </location>
</feature>
<keyword evidence="1" id="KW-0732">Signal</keyword>
<gene>
    <name evidence="2" type="ORF">BT93_L1362</name>
</gene>
<dbReference type="Gramene" id="rna-gnl|WGS:JABURB|Cocit.L1362.1">
    <property type="protein sequence ID" value="cds-KAF7848995.1"/>
    <property type="gene ID" value="gene-BT93_L1362"/>
</dbReference>
<reference evidence="2" key="1">
    <citation type="submission" date="2020-05" db="EMBL/GenBank/DDBJ databases">
        <title>WGS assembly of Corymbia citriodora subspecies variegata.</title>
        <authorList>
            <person name="Barry K."/>
            <person name="Hundley H."/>
            <person name="Shu S."/>
            <person name="Jenkins J."/>
            <person name="Grimwood J."/>
            <person name="Baten A."/>
        </authorList>
    </citation>
    <scope>NUCLEOTIDE SEQUENCE</scope>
    <source>
        <strain evidence="2">CV2-018</strain>
    </source>
</reference>